<keyword evidence="3 5" id="KW-1133">Transmembrane helix</keyword>
<keyword evidence="2 5" id="KW-0812">Transmembrane</keyword>
<evidence type="ECO:0000256" key="3">
    <source>
        <dbReference type="ARBA" id="ARBA00022989"/>
    </source>
</evidence>
<feature type="transmembrane region" description="Helical" evidence="5">
    <location>
        <begin position="34"/>
        <end position="51"/>
    </location>
</feature>
<dbReference type="SUPFAM" id="SSF103481">
    <property type="entry name" value="Multidrug resistance efflux transporter EmrE"/>
    <property type="match status" value="1"/>
</dbReference>
<feature type="transmembrane region" description="Helical" evidence="5">
    <location>
        <begin position="254"/>
        <end position="273"/>
    </location>
</feature>
<dbReference type="AlphaFoldDB" id="A0A9W7AMH6"/>
<dbReference type="InterPro" id="IPR000620">
    <property type="entry name" value="EamA_dom"/>
</dbReference>
<evidence type="ECO:0000256" key="5">
    <source>
        <dbReference type="SAM" id="Phobius"/>
    </source>
</evidence>
<name>A0A9W7AMH6_9STRA</name>
<evidence type="ECO:0000256" key="4">
    <source>
        <dbReference type="ARBA" id="ARBA00023136"/>
    </source>
</evidence>
<evidence type="ECO:0000256" key="2">
    <source>
        <dbReference type="ARBA" id="ARBA00022692"/>
    </source>
</evidence>
<feature type="domain" description="EamA" evidence="6">
    <location>
        <begin position="8"/>
        <end position="134"/>
    </location>
</feature>
<dbReference type="EMBL" id="BLQM01000195">
    <property type="protein sequence ID" value="GMH74399.1"/>
    <property type="molecule type" value="Genomic_DNA"/>
</dbReference>
<proteinExistence type="predicted"/>
<sequence length="332" mass="36146">MALPLYTLGLLYLLLITLIWSLSSLLVSSTLPTFPSPLLTWLSTIPFILLLKKEQLVTPDWGIVKLGAKLGATWYLSNLFYYLSLQKTSVTSSTVLSSSSSLFTYLIETRLNKDSYEFKKVLAVLFVIAGAVVSATKGDRSENKSGLEGDLYGLLSALGYSVYTVIVKRYCKDEETEEGEEVYEKVRGDSIDDTLESAEETVSAETTIKVETTTTAKSEEKYNLRQTLGYLGLTTSSLGLFIIPYYAIVGTNVTLTWTILGSIVYVAIIDNLISDFLWAKSVVYTNATVATVGLAMTVPFAVVIDWGEGGGVGWGRVVGSGMVLLGFVGINV</sequence>
<reference evidence="8" key="1">
    <citation type="journal article" date="2023" name="Commun. Biol.">
        <title>Genome analysis of Parmales, the sister group of diatoms, reveals the evolutionary specialization of diatoms from phago-mixotrophs to photoautotrophs.</title>
        <authorList>
            <person name="Ban H."/>
            <person name="Sato S."/>
            <person name="Yoshikawa S."/>
            <person name="Yamada K."/>
            <person name="Nakamura Y."/>
            <person name="Ichinomiya M."/>
            <person name="Sato N."/>
            <person name="Blanc-Mathieu R."/>
            <person name="Endo H."/>
            <person name="Kuwata A."/>
            <person name="Ogata H."/>
        </authorList>
    </citation>
    <scope>NUCLEOTIDE SEQUENCE [LARGE SCALE GENOMIC DNA]</scope>
</reference>
<evidence type="ECO:0000259" key="6">
    <source>
        <dbReference type="Pfam" id="PF00892"/>
    </source>
</evidence>
<gene>
    <name evidence="7" type="ORF">TL16_g06456</name>
</gene>
<dbReference type="InterPro" id="IPR037185">
    <property type="entry name" value="EmrE-like"/>
</dbReference>
<comment type="caution">
    <text evidence="7">The sequence shown here is derived from an EMBL/GenBank/DDBJ whole genome shotgun (WGS) entry which is preliminary data.</text>
</comment>
<dbReference type="PANTHER" id="PTHR23051:SF0">
    <property type="entry name" value="SOLUTE CARRIER FAMILY 35 MEMBER F5"/>
    <property type="match status" value="1"/>
</dbReference>
<dbReference type="Proteomes" id="UP001162640">
    <property type="component" value="Unassembled WGS sequence"/>
</dbReference>
<dbReference type="Pfam" id="PF00892">
    <property type="entry name" value="EamA"/>
    <property type="match status" value="1"/>
</dbReference>
<accession>A0A9W7AMH6</accession>
<dbReference type="GO" id="GO:0016020">
    <property type="term" value="C:membrane"/>
    <property type="evidence" value="ECO:0007669"/>
    <property type="project" value="UniProtKB-SubCell"/>
</dbReference>
<feature type="transmembrane region" description="Helical" evidence="5">
    <location>
        <begin position="227"/>
        <end position="248"/>
    </location>
</feature>
<evidence type="ECO:0000313" key="8">
    <source>
        <dbReference type="Proteomes" id="UP001162640"/>
    </source>
</evidence>
<feature type="transmembrane region" description="Helical" evidence="5">
    <location>
        <begin position="63"/>
        <end position="83"/>
    </location>
</feature>
<keyword evidence="4 5" id="KW-0472">Membrane</keyword>
<evidence type="ECO:0000256" key="1">
    <source>
        <dbReference type="ARBA" id="ARBA00004141"/>
    </source>
</evidence>
<feature type="transmembrane region" description="Helical" evidence="5">
    <location>
        <begin position="285"/>
        <end position="307"/>
    </location>
</feature>
<organism evidence="7 8">
    <name type="scientific">Triparma laevis f. inornata</name>
    <dbReference type="NCBI Taxonomy" id="1714386"/>
    <lineage>
        <taxon>Eukaryota</taxon>
        <taxon>Sar</taxon>
        <taxon>Stramenopiles</taxon>
        <taxon>Ochrophyta</taxon>
        <taxon>Bolidophyceae</taxon>
        <taxon>Parmales</taxon>
        <taxon>Triparmaceae</taxon>
        <taxon>Triparma</taxon>
    </lineage>
</organism>
<feature type="transmembrane region" description="Helical" evidence="5">
    <location>
        <begin position="313"/>
        <end position="330"/>
    </location>
</feature>
<dbReference type="PANTHER" id="PTHR23051">
    <property type="entry name" value="SOLUTE CARRIER FAMILY 35, MEMBER F5"/>
    <property type="match status" value="1"/>
</dbReference>
<comment type="subcellular location">
    <subcellularLocation>
        <location evidence="1">Membrane</location>
        <topology evidence="1">Multi-pass membrane protein</topology>
    </subcellularLocation>
</comment>
<protein>
    <recommendedName>
        <fullName evidence="6">EamA domain-containing protein</fullName>
    </recommendedName>
</protein>
<evidence type="ECO:0000313" key="7">
    <source>
        <dbReference type="EMBL" id="GMH74399.1"/>
    </source>
</evidence>